<dbReference type="SUPFAM" id="SSF158472">
    <property type="entry name" value="HAMP domain-like"/>
    <property type="match status" value="1"/>
</dbReference>
<dbReference type="PANTHER" id="PTHR34220">
    <property type="entry name" value="SENSOR HISTIDINE KINASE YPDA"/>
    <property type="match status" value="1"/>
</dbReference>
<dbReference type="InterPro" id="IPR036890">
    <property type="entry name" value="HATPase_C_sf"/>
</dbReference>
<keyword evidence="6 15" id="KW-0808">Transferase</keyword>
<evidence type="ECO:0000259" key="13">
    <source>
        <dbReference type="PROSITE" id="PS50109"/>
    </source>
</evidence>
<comment type="subcellular location">
    <subcellularLocation>
        <location evidence="2">Cell membrane</location>
        <topology evidence="2">Multi-pass membrane protein</topology>
    </subcellularLocation>
</comment>
<keyword evidence="8 15" id="KW-0418">Kinase</keyword>
<evidence type="ECO:0000256" key="3">
    <source>
        <dbReference type="ARBA" id="ARBA00012438"/>
    </source>
</evidence>
<dbReference type="SMART" id="SM00304">
    <property type="entry name" value="HAMP"/>
    <property type="match status" value="1"/>
</dbReference>
<feature type="domain" description="Histidine kinase" evidence="13">
    <location>
        <begin position="363"/>
        <end position="473"/>
    </location>
</feature>
<evidence type="ECO:0000313" key="15">
    <source>
        <dbReference type="EMBL" id="WWD80756.1"/>
    </source>
</evidence>
<keyword evidence="10" id="KW-0902">Two-component regulatory system</keyword>
<dbReference type="InterPro" id="IPR005467">
    <property type="entry name" value="His_kinase_dom"/>
</dbReference>
<dbReference type="Pfam" id="PF02518">
    <property type="entry name" value="HATPase_c"/>
    <property type="match status" value="1"/>
</dbReference>
<dbReference type="RefSeq" id="WP_147803320.1">
    <property type="nucleotide sequence ID" value="NZ_CP144914.1"/>
</dbReference>
<gene>
    <name evidence="15" type="ORF">FTX54_004140</name>
</gene>
<dbReference type="Proteomes" id="UP000321816">
    <property type="component" value="Chromosome"/>
</dbReference>
<proteinExistence type="predicted"/>
<keyword evidence="7" id="KW-0547">Nucleotide-binding</keyword>
<evidence type="ECO:0000256" key="10">
    <source>
        <dbReference type="ARBA" id="ARBA00023012"/>
    </source>
</evidence>
<dbReference type="InterPro" id="IPR050640">
    <property type="entry name" value="Bact_2-comp_sensor_kinase"/>
</dbReference>
<dbReference type="GO" id="GO:0005524">
    <property type="term" value="F:ATP binding"/>
    <property type="evidence" value="ECO:0007669"/>
    <property type="project" value="UniProtKB-KW"/>
</dbReference>
<dbReference type="GO" id="GO:0000155">
    <property type="term" value="F:phosphorelay sensor kinase activity"/>
    <property type="evidence" value="ECO:0007669"/>
    <property type="project" value="InterPro"/>
</dbReference>
<evidence type="ECO:0000256" key="6">
    <source>
        <dbReference type="ARBA" id="ARBA00022679"/>
    </source>
</evidence>
<dbReference type="OrthoDB" id="9776552at2"/>
<dbReference type="EC" id="2.7.13.3" evidence="3"/>
<feature type="transmembrane region" description="Helical" evidence="12">
    <location>
        <begin position="175"/>
        <end position="194"/>
    </location>
</feature>
<dbReference type="PROSITE" id="PS50109">
    <property type="entry name" value="HIS_KIN"/>
    <property type="match status" value="1"/>
</dbReference>
<keyword evidence="9" id="KW-0067">ATP-binding</keyword>
<evidence type="ECO:0000256" key="8">
    <source>
        <dbReference type="ARBA" id="ARBA00022777"/>
    </source>
</evidence>
<organism evidence="15 16">
    <name type="scientific">Alkalicoccus halolimnae</name>
    <dbReference type="NCBI Taxonomy" id="1667239"/>
    <lineage>
        <taxon>Bacteria</taxon>
        <taxon>Bacillati</taxon>
        <taxon>Bacillota</taxon>
        <taxon>Bacilli</taxon>
        <taxon>Bacillales</taxon>
        <taxon>Bacillaceae</taxon>
        <taxon>Alkalicoccus</taxon>
    </lineage>
</organism>
<dbReference type="EMBL" id="CP144914">
    <property type="protein sequence ID" value="WWD80756.1"/>
    <property type="molecule type" value="Genomic_DNA"/>
</dbReference>
<reference evidence="15 16" key="1">
    <citation type="submission" date="2024-01" db="EMBL/GenBank/DDBJ databases">
        <title>Complete Genome Sequence of Alkalicoccus halolimnae BZ-SZ-XJ29T, a Moderately Halophilic Bacterium Isolated from a Salt Lake.</title>
        <authorList>
            <person name="Zhao B."/>
        </authorList>
    </citation>
    <scope>NUCLEOTIDE SEQUENCE [LARGE SCALE GENOMIC DNA]</scope>
    <source>
        <strain evidence="15 16">BZ-SZ-XJ29</strain>
    </source>
</reference>
<evidence type="ECO:0000256" key="5">
    <source>
        <dbReference type="ARBA" id="ARBA00022553"/>
    </source>
</evidence>
<dbReference type="Pfam" id="PF00672">
    <property type="entry name" value="HAMP"/>
    <property type="match status" value="1"/>
</dbReference>
<evidence type="ECO:0000313" key="16">
    <source>
        <dbReference type="Proteomes" id="UP000321816"/>
    </source>
</evidence>
<keyword evidence="12" id="KW-0812">Transmembrane</keyword>
<protein>
    <recommendedName>
        <fullName evidence="3">histidine kinase</fullName>
        <ecNumber evidence="3">2.7.13.3</ecNumber>
    </recommendedName>
</protein>
<keyword evidence="5" id="KW-0597">Phosphoprotein</keyword>
<evidence type="ECO:0000256" key="7">
    <source>
        <dbReference type="ARBA" id="ARBA00022741"/>
    </source>
</evidence>
<keyword evidence="16" id="KW-1185">Reference proteome</keyword>
<dbReference type="InterPro" id="IPR003660">
    <property type="entry name" value="HAMP_dom"/>
</dbReference>
<dbReference type="InterPro" id="IPR010559">
    <property type="entry name" value="Sig_transdc_His_kin_internal"/>
</dbReference>
<dbReference type="Gene3D" id="6.10.340.10">
    <property type="match status" value="1"/>
</dbReference>
<dbReference type="PANTHER" id="PTHR34220:SF7">
    <property type="entry name" value="SENSOR HISTIDINE KINASE YPDA"/>
    <property type="match status" value="1"/>
</dbReference>
<comment type="catalytic activity">
    <reaction evidence="1">
        <text>ATP + protein L-histidine = ADP + protein N-phospho-L-histidine.</text>
        <dbReference type="EC" id="2.7.13.3"/>
    </reaction>
</comment>
<feature type="domain" description="HAMP" evidence="14">
    <location>
        <begin position="196"/>
        <end position="249"/>
    </location>
</feature>
<keyword evidence="11 12" id="KW-0472">Membrane</keyword>
<dbReference type="SUPFAM" id="SSF55874">
    <property type="entry name" value="ATPase domain of HSP90 chaperone/DNA topoisomerase II/histidine kinase"/>
    <property type="match status" value="1"/>
</dbReference>
<dbReference type="Pfam" id="PF06580">
    <property type="entry name" value="His_kinase"/>
    <property type="match status" value="1"/>
</dbReference>
<dbReference type="GO" id="GO:0005886">
    <property type="term" value="C:plasma membrane"/>
    <property type="evidence" value="ECO:0007669"/>
    <property type="project" value="UniProtKB-SubCell"/>
</dbReference>
<keyword evidence="12" id="KW-1133">Transmembrane helix</keyword>
<evidence type="ECO:0000256" key="12">
    <source>
        <dbReference type="SAM" id="Phobius"/>
    </source>
</evidence>
<dbReference type="Gene3D" id="3.30.565.10">
    <property type="entry name" value="Histidine kinase-like ATPase, C-terminal domain"/>
    <property type="match status" value="1"/>
</dbReference>
<evidence type="ECO:0000256" key="11">
    <source>
        <dbReference type="ARBA" id="ARBA00023136"/>
    </source>
</evidence>
<dbReference type="SMART" id="SM00387">
    <property type="entry name" value="HATPase_c"/>
    <property type="match status" value="1"/>
</dbReference>
<dbReference type="KEGG" id="ahal:FTX54_004140"/>
<evidence type="ECO:0000256" key="1">
    <source>
        <dbReference type="ARBA" id="ARBA00000085"/>
    </source>
</evidence>
<evidence type="ECO:0000256" key="2">
    <source>
        <dbReference type="ARBA" id="ARBA00004651"/>
    </source>
</evidence>
<dbReference type="InterPro" id="IPR003594">
    <property type="entry name" value="HATPase_dom"/>
</dbReference>
<name>A0A5C7FFV4_9BACI</name>
<accession>A0A5C7FFV4</accession>
<keyword evidence="4" id="KW-1003">Cell membrane</keyword>
<evidence type="ECO:0000259" key="14">
    <source>
        <dbReference type="PROSITE" id="PS50885"/>
    </source>
</evidence>
<feature type="transmembrane region" description="Helical" evidence="12">
    <location>
        <begin position="6"/>
        <end position="25"/>
    </location>
</feature>
<dbReference type="PROSITE" id="PS50885">
    <property type="entry name" value="HAMP"/>
    <property type="match status" value="1"/>
</dbReference>
<evidence type="ECO:0000256" key="4">
    <source>
        <dbReference type="ARBA" id="ARBA00022475"/>
    </source>
</evidence>
<evidence type="ECO:0000256" key="9">
    <source>
        <dbReference type="ARBA" id="ARBA00022840"/>
    </source>
</evidence>
<dbReference type="CDD" id="cd06225">
    <property type="entry name" value="HAMP"/>
    <property type="match status" value="1"/>
</dbReference>
<dbReference type="AlphaFoldDB" id="A0A5C7FFV4"/>
<sequence>MIKIRTKLLIYFAFILVLLILLFFIREESNERVMELYNENVDNFFLLNEITRETDETVQSLQIFVQEPLLENLQNYQEDKEELLQLQQTFRENENGGISEKNVLHMITSFVDQTEQTVEGVENQNIQEYSQHLNDAETTSEYIHETTLDIINTELTNYQELSLLIDEKVENTQKMGLTILTAIIILSILFALWFSNGITRTIGRLTKAAQEISAGSYTGEDVVVSRKDELWFLTNTFNEMKRNILESVNDIEEKARLAQLLKEMELKSLQNQINPHFLFNTLNTISKTSYIEGAERTSDLISSVSALFRYNIGSLDRETTIKDEVNIIQEYFFIQKARFRDRVEYIENIDSDCLSEPLPCLTLQPIVENAFIHGIESMAQGAEIQLHIYQEDEMVCIDVIDNGVGMNEETINRLLEIEEKPEAASSANGAGHSTGIGMKNVKERLQLFDKGSVFTISSRVGEGTKVSIRLHKK</sequence>